<dbReference type="AlphaFoldDB" id="A0A853F4B6"/>
<evidence type="ECO:0000313" key="11">
    <source>
        <dbReference type="EMBL" id="NYT35344.1"/>
    </source>
</evidence>
<keyword evidence="4 11" id="KW-0808">Transferase</keyword>
<comment type="similarity">
    <text evidence="8">Belongs to the glycosyltransferase 2 family. GtrB subfamily.</text>
</comment>
<evidence type="ECO:0000256" key="6">
    <source>
        <dbReference type="ARBA" id="ARBA00022989"/>
    </source>
</evidence>
<evidence type="ECO:0000259" key="10">
    <source>
        <dbReference type="Pfam" id="PF00535"/>
    </source>
</evidence>
<protein>
    <submittedName>
        <fullName evidence="11">Glycosyltransferase family 2 protein</fullName>
    </submittedName>
</protein>
<evidence type="ECO:0000256" key="4">
    <source>
        <dbReference type="ARBA" id="ARBA00022679"/>
    </source>
</evidence>
<dbReference type="SUPFAM" id="SSF53448">
    <property type="entry name" value="Nucleotide-diphospho-sugar transferases"/>
    <property type="match status" value="1"/>
</dbReference>
<evidence type="ECO:0000313" key="12">
    <source>
        <dbReference type="Proteomes" id="UP000580517"/>
    </source>
</evidence>
<keyword evidence="6 9" id="KW-1133">Transmembrane helix</keyword>
<dbReference type="PANTHER" id="PTHR48090">
    <property type="entry name" value="UNDECAPRENYL-PHOSPHATE 4-DEOXY-4-FORMAMIDO-L-ARABINOSE TRANSFERASE-RELATED"/>
    <property type="match status" value="1"/>
</dbReference>
<feature type="transmembrane region" description="Helical" evidence="9">
    <location>
        <begin position="245"/>
        <end position="266"/>
    </location>
</feature>
<comment type="caution">
    <text evidence="11">The sequence shown here is derived from an EMBL/GenBank/DDBJ whole genome shotgun (WGS) entry which is preliminary data.</text>
</comment>
<dbReference type="OrthoDB" id="9811884at2"/>
<comment type="subcellular location">
    <subcellularLocation>
        <location evidence="1">Cell membrane</location>
        <topology evidence="1">Multi-pass membrane protein</topology>
    </subcellularLocation>
</comment>
<evidence type="ECO:0000256" key="2">
    <source>
        <dbReference type="ARBA" id="ARBA00022475"/>
    </source>
</evidence>
<evidence type="ECO:0000256" key="8">
    <source>
        <dbReference type="ARBA" id="ARBA00038152"/>
    </source>
</evidence>
<keyword evidence="7 9" id="KW-0472">Membrane</keyword>
<sequence>MNALTDLWHSGAGRSVDPELSVVVPLYNEHEVLPMLHERLTRVLRSQGITYELVLVDDGSQDATSDMLDTLAASDQAVTAVFLSRNFGKEAALTAGLQQSAGQAVIVMDADLQDPPELIPQMLLAWRNGADVVNMRRRSREGESFLKRASAYCFYRVLNAVSEVDIPADTGDFRLLSRAAVNALDLVVERKRYMKGLFAWIGFPTVEIEYDRPARAAGASKWDYLSLIGLAFEGITSFSIAPLRLATISGLLIALGGVLFTLWIVVKTLVLGDPVQGYPSMISLIAVLGGAQLLAIGVLGEYIGKTYFEAKRRPVFLIRNVVRRGQPRQATAWAGQPITTKEPYAANY</sequence>
<reference evidence="11 12" key="1">
    <citation type="submission" date="2020-07" db="EMBL/GenBank/DDBJ databases">
        <title>Taxonomic revisions and descriptions of new bacterial species based on genomic comparisons in the high-G+C-content subgroup of the family Alcaligenaceae.</title>
        <authorList>
            <person name="Szabo A."/>
            <person name="Felfoldi T."/>
        </authorList>
    </citation>
    <scope>NUCLEOTIDE SEQUENCE [LARGE SCALE GENOMIC DNA]</scope>
    <source>
        <strain evidence="11 12">DSM 25264</strain>
    </source>
</reference>
<dbReference type="GO" id="GO:0016757">
    <property type="term" value="F:glycosyltransferase activity"/>
    <property type="evidence" value="ECO:0007669"/>
    <property type="project" value="UniProtKB-KW"/>
</dbReference>
<keyword evidence="12" id="KW-1185">Reference proteome</keyword>
<dbReference type="Pfam" id="PF00535">
    <property type="entry name" value="Glycos_transf_2"/>
    <property type="match status" value="1"/>
</dbReference>
<dbReference type="Proteomes" id="UP000580517">
    <property type="component" value="Unassembled WGS sequence"/>
</dbReference>
<feature type="domain" description="Glycosyltransferase 2-like" evidence="10">
    <location>
        <begin position="21"/>
        <end position="182"/>
    </location>
</feature>
<dbReference type="PANTHER" id="PTHR48090:SF1">
    <property type="entry name" value="PROPHAGE BACTOPRENOL GLUCOSYL TRANSFERASE HOMOLOG"/>
    <property type="match status" value="1"/>
</dbReference>
<dbReference type="InterPro" id="IPR001173">
    <property type="entry name" value="Glyco_trans_2-like"/>
</dbReference>
<dbReference type="CDD" id="cd04187">
    <property type="entry name" value="DPM1_like_bac"/>
    <property type="match status" value="1"/>
</dbReference>
<keyword evidence="2" id="KW-1003">Cell membrane</keyword>
<evidence type="ECO:0000256" key="9">
    <source>
        <dbReference type="SAM" id="Phobius"/>
    </source>
</evidence>
<proteinExistence type="inferred from homology"/>
<dbReference type="RefSeq" id="WP_129967229.1">
    <property type="nucleotide sequence ID" value="NZ_JACCEW010000001.1"/>
</dbReference>
<keyword evidence="3" id="KW-0328">Glycosyltransferase</keyword>
<organism evidence="11 12">
    <name type="scientific">Allopusillimonas soli</name>
    <dbReference type="NCBI Taxonomy" id="659016"/>
    <lineage>
        <taxon>Bacteria</taxon>
        <taxon>Pseudomonadati</taxon>
        <taxon>Pseudomonadota</taxon>
        <taxon>Betaproteobacteria</taxon>
        <taxon>Burkholderiales</taxon>
        <taxon>Alcaligenaceae</taxon>
        <taxon>Allopusillimonas</taxon>
    </lineage>
</organism>
<dbReference type="EMBL" id="JACCEW010000001">
    <property type="protein sequence ID" value="NYT35344.1"/>
    <property type="molecule type" value="Genomic_DNA"/>
</dbReference>
<evidence type="ECO:0000256" key="1">
    <source>
        <dbReference type="ARBA" id="ARBA00004651"/>
    </source>
</evidence>
<evidence type="ECO:0000256" key="7">
    <source>
        <dbReference type="ARBA" id="ARBA00023136"/>
    </source>
</evidence>
<evidence type="ECO:0000256" key="5">
    <source>
        <dbReference type="ARBA" id="ARBA00022692"/>
    </source>
</evidence>
<accession>A0A853F4B6</accession>
<name>A0A853F4B6_9BURK</name>
<keyword evidence="5 9" id="KW-0812">Transmembrane</keyword>
<dbReference type="FunFam" id="3.90.550.10:FF:000079">
    <property type="entry name" value="Probable glycosyl transferase"/>
    <property type="match status" value="1"/>
</dbReference>
<gene>
    <name evidence="11" type="ORF">H0A68_00530</name>
</gene>
<dbReference type="GO" id="GO:0005886">
    <property type="term" value="C:plasma membrane"/>
    <property type="evidence" value="ECO:0007669"/>
    <property type="project" value="UniProtKB-SubCell"/>
</dbReference>
<dbReference type="InterPro" id="IPR050256">
    <property type="entry name" value="Glycosyltransferase_2"/>
</dbReference>
<dbReference type="Gene3D" id="3.90.550.10">
    <property type="entry name" value="Spore Coat Polysaccharide Biosynthesis Protein SpsA, Chain A"/>
    <property type="match status" value="1"/>
</dbReference>
<feature type="transmembrane region" description="Helical" evidence="9">
    <location>
        <begin position="278"/>
        <end position="303"/>
    </location>
</feature>
<dbReference type="InterPro" id="IPR029044">
    <property type="entry name" value="Nucleotide-diphossugar_trans"/>
</dbReference>
<evidence type="ECO:0000256" key="3">
    <source>
        <dbReference type="ARBA" id="ARBA00022676"/>
    </source>
</evidence>